<dbReference type="Proteomes" id="UP000310334">
    <property type="component" value="Unassembled WGS sequence"/>
</dbReference>
<dbReference type="Pfam" id="PF01381">
    <property type="entry name" value="HTH_3"/>
    <property type="match status" value="1"/>
</dbReference>
<proteinExistence type="predicted"/>
<name>A0A4S4C0W3_9BACI</name>
<dbReference type="AlphaFoldDB" id="A0A4S4C0W3"/>
<accession>A0A4S4C0W3</accession>
<reference evidence="1 2" key="1">
    <citation type="submission" date="2019-04" db="EMBL/GenBank/DDBJ databases">
        <title>Bacillus sediminilitoris sp. nov., isolated from a tidal flat sediment on the East China Sea.</title>
        <authorList>
            <person name="Wei Y."/>
            <person name="Mao H."/>
            <person name="Fang J."/>
        </authorList>
    </citation>
    <scope>NUCLEOTIDE SEQUENCE [LARGE SCALE GENOMIC DNA]</scope>
    <source>
        <strain evidence="1 2">DSL-17</strain>
    </source>
</reference>
<dbReference type="PROSITE" id="PS50943">
    <property type="entry name" value="HTH_CROC1"/>
    <property type="match status" value="1"/>
</dbReference>
<protein>
    <submittedName>
        <fullName evidence="1">Helix-turn-helix transcriptional regulator</fullName>
    </submittedName>
</protein>
<dbReference type="Gene3D" id="1.10.260.40">
    <property type="entry name" value="lambda repressor-like DNA-binding domains"/>
    <property type="match status" value="1"/>
</dbReference>
<gene>
    <name evidence="1" type="ORF">E6W99_09350</name>
</gene>
<dbReference type="SMART" id="SM00530">
    <property type="entry name" value="HTH_XRE"/>
    <property type="match status" value="1"/>
</dbReference>
<dbReference type="RefSeq" id="WP_136353160.1">
    <property type="nucleotide sequence ID" value="NZ_CP046266.1"/>
</dbReference>
<dbReference type="InterPro" id="IPR010982">
    <property type="entry name" value="Lambda_DNA-bd_dom_sf"/>
</dbReference>
<keyword evidence="2" id="KW-1185">Reference proteome</keyword>
<dbReference type="EMBL" id="SSNT01000006">
    <property type="protein sequence ID" value="THF80594.1"/>
    <property type="molecule type" value="Genomic_DNA"/>
</dbReference>
<dbReference type="OrthoDB" id="2941545at2"/>
<sequence>MNTELIRHLRSITNLSQADLAKRVGVHQTLISKIEAGVIELQPHTEQKILSVFGTEGISGQDIALLHSVFESRKMKTVKKDWSVVR</sequence>
<evidence type="ECO:0000313" key="2">
    <source>
        <dbReference type="Proteomes" id="UP000310334"/>
    </source>
</evidence>
<organism evidence="1 2">
    <name type="scientific">Metabacillus sediminilitoris</name>
    <dbReference type="NCBI Taxonomy" id="2567941"/>
    <lineage>
        <taxon>Bacteria</taxon>
        <taxon>Bacillati</taxon>
        <taxon>Bacillota</taxon>
        <taxon>Bacilli</taxon>
        <taxon>Bacillales</taxon>
        <taxon>Bacillaceae</taxon>
        <taxon>Metabacillus</taxon>
    </lineage>
</organism>
<evidence type="ECO:0000313" key="1">
    <source>
        <dbReference type="EMBL" id="THF80594.1"/>
    </source>
</evidence>
<dbReference type="GO" id="GO:0003677">
    <property type="term" value="F:DNA binding"/>
    <property type="evidence" value="ECO:0007669"/>
    <property type="project" value="InterPro"/>
</dbReference>
<comment type="caution">
    <text evidence="1">The sequence shown here is derived from an EMBL/GenBank/DDBJ whole genome shotgun (WGS) entry which is preliminary data.</text>
</comment>
<dbReference type="InterPro" id="IPR001387">
    <property type="entry name" value="Cro/C1-type_HTH"/>
</dbReference>
<dbReference type="CDD" id="cd00093">
    <property type="entry name" value="HTH_XRE"/>
    <property type="match status" value="1"/>
</dbReference>
<dbReference type="SUPFAM" id="SSF47413">
    <property type="entry name" value="lambda repressor-like DNA-binding domains"/>
    <property type="match status" value="1"/>
</dbReference>